<gene>
    <name evidence="1" type="ORF">CHUV0807_1189</name>
</gene>
<organism evidence="1 2">
    <name type="scientific">Cardiobacterium hominis</name>
    <dbReference type="NCBI Taxonomy" id="2718"/>
    <lineage>
        <taxon>Bacteria</taxon>
        <taxon>Pseudomonadati</taxon>
        <taxon>Pseudomonadota</taxon>
        <taxon>Gammaproteobacteria</taxon>
        <taxon>Cardiobacteriales</taxon>
        <taxon>Cardiobacteriaceae</taxon>
        <taxon>Cardiobacterium</taxon>
    </lineage>
</organism>
<dbReference type="EMBL" id="FKLO01000044">
    <property type="protein sequence ID" value="SAM64040.1"/>
    <property type="molecule type" value="Genomic_DNA"/>
</dbReference>
<dbReference type="AlphaFoldDB" id="A0A1C3H488"/>
<reference evidence="2" key="1">
    <citation type="submission" date="2016-04" db="EMBL/GenBank/DDBJ databases">
        <authorList>
            <person name="Tagini F."/>
        </authorList>
    </citation>
    <scope>NUCLEOTIDE SEQUENCE [LARGE SCALE GENOMIC DNA]</scope>
    <source>
        <strain evidence="2">CHUV0807</strain>
    </source>
</reference>
<sequence length="106" mass="11958">MLLEPHYIADHRGYMAGTEDGIVTVGGSAGIGNIYVFDAETLLLQQQTRSLPNGHYLVPYLNPARRYLIMGRHPQRQYEPICYDDLKPATALTLAEQAQLWAAWQL</sequence>
<dbReference type="RefSeq" id="WP_079540451.1">
    <property type="nucleotide sequence ID" value="NZ_FKLO01000044.1"/>
</dbReference>
<protein>
    <submittedName>
        <fullName evidence="1">Uncharacterized protein</fullName>
    </submittedName>
</protein>
<evidence type="ECO:0000313" key="2">
    <source>
        <dbReference type="Proteomes" id="UP000190837"/>
    </source>
</evidence>
<proteinExistence type="predicted"/>
<evidence type="ECO:0000313" key="1">
    <source>
        <dbReference type="EMBL" id="SAM64040.1"/>
    </source>
</evidence>
<accession>A0A1C3H488</accession>
<name>A0A1C3H488_9GAMM</name>
<dbReference type="Proteomes" id="UP000190837">
    <property type="component" value="Unassembled WGS sequence"/>
</dbReference>